<dbReference type="InterPro" id="IPR001478">
    <property type="entry name" value="PDZ"/>
</dbReference>
<evidence type="ECO:0000256" key="10">
    <source>
        <dbReference type="ARBA" id="ARBA00023136"/>
    </source>
</evidence>
<reference evidence="14" key="1">
    <citation type="journal article" date="2019" name="Int. J. Syst. Evol. Microbiol.">
        <title>The Global Catalogue of Microorganisms (GCM) 10K type strain sequencing project: providing services to taxonomists for standard genome sequencing and annotation.</title>
        <authorList>
            <consortium name="The Broad Institute Genomics Platform"/>
            <consortium name="The Broad Institute Genome Sequencing Center for Infectious Disease"/>
            <person name="Wu L."/>
            <person name="Ma J."/>
        </authorList>
    </citation>
    <scope>NUCLEOTIDE SEQUENCE [LARGE SCALE GENOMIC DNA]</scope>
    <source>
        <strain evidence="14">CGMCC 1.18439</strain>
    </source>
</reference>
<evidence type="ECO:0000256" key="3">
    <source>
        <dbReference type="ARBA" id="ARBA00007931"/>
    </source>
</evidence>
<keyword evidence="6" id="KW-0378">Hydrolase</keyword>
<comment type="caution">
    <text evidence="13">The sequence shown here is derived from an EMBL/GenBank/DDBJ whole genome shotgun (WGS) entry which is preliminary data.</text>
</comment>
<dbReference type="InterPro" id="IPR008915">
    <property type="entry name" value="Peptidase_M50"/>
</dbReference>
<keyword evidence="10 11" id="KW-0472">Membrane</keyword>
<dbReference type="PANTHER" id="PTHR42837">
    <property type="entry name" value="REGULATOR OF SIGMA-E PROTEASE RSEP"/>
    <property type="match status" value="1"/>
</dbReference>
<dbReference type="Pfam" id="PF02163">
    <property type="entry name" value="Peptidase_M50"/>
    <property type="match status" value="1"/>
</dbReference>
<feature type="transmembrane region" description="Helical" evidence="11">
    <location>
        <begin position="108"/>
        <end position="133"/>
    </location>
</feature>
<dbReference type="CDD" id="cd06163">
    <property type="entry name" value="S2P-M50_PDZ_RseP-like"/>
    <property type="match status" value="1"/>
</dbReference>
<keyword evidence="14" id="KW-1185">Reference proteome</keyword>
<dbReference type="PANTHER" id="PTHR42837:SF2">
    <property type="entry name" value="MEMBRANE METALLOPROTEASE ARASP2, CHLOROPLASTIC-RELATED"/>
    <property type="match status" value="1"/>
</dbReference>
<keyword evidence="9 13" id="KW-0482">Metalloprotease</keyword>
<feature type="transmembrane region" description="Helical" evidence="11">
    <location>
        <begin position="297"/>
        <end position="318"/>
    </location>
</feature>
<keyword evidence="5 11" id="KW-0812">Transmembrane</keyword>
<dbReference type="GO" id="GO:0008237">
    <property type="term" value="F:metallopeptidase activity"/>
    <property type="evidence" value="ECO:0007669"/>
    <property type="project" value="UniProtKB-KW"/>
</dbReference>
<keyword evidence="4" id="KW-0645">Protease</keyword>
<evidence type="ECO:0000256" key="1">
    <source>
        <dbReference type="ARBA" id="ARBA00001947"/>
    </source>
</evidence>
<dbReference type="InterPro" id="IPR036034">
    <property type="entry name" value="PDZ_sf"/>
</dbReference>
<evidence type="ECO:0000256" key="11">
    <source>
        <dbReference type="SAM" id="Phobius"/>
    </source>
</evidence>
<evidence type="ECO:0000256" key="5">
    <source>
        <dbReference type="ARBA" id="ARBA00022692"/>
    </source>
</evidence>
<comment type="similarity">
    <text evidence="3">Belongs to the peptidase M50B family.</text>
</comment>
<protein>
    <submittedName>
        <fullName evidence="13">Zinc metalloprotease</fullName>
    </submittedName>
</protein>
<organism evidence="13 14">
    <name type="scientific">Deinococcus piscis</name>
    <dbReference type="NCBI Taxonomy" id="394230"/>
    <lineage>
        <taxon>Bacteria</taxon>
        <taxon>Thermotogati</taxon>
        <taxon>Deinococcota</taxon>
        <taxon>Deinococci</taxon>
        <taxon>Deinococcales</taxon>
        <taxon>Deinococcaceae</taxon>
        <taxon>Deinococcus</taxon>
    </lineage>
</organism>
<dbReference type="Gene3D" id="2.30.42.10">
    <property type="match status" value="1"/>
</dbReference>
<proteinExistence type="inferred from homology"/>
<accession>A0ABQ3K0E0</accession>
<dbReference type="Proteomes" id="UP000632154">
    <property type="component" value="Unassembled WGS sequence"/>
</dbReference>
<comment type="subcellular location">
    <subcellularLocation>
        <location evidence="2">Membrane</location>
        <topology evidence="2">Multi-pass membrane protein</topology>
    </subcellularLocation>
</comment>
<keyword evidence="8 11" id="KW-1133">Transmembrane helix</keyword>
<feature type="transmembrane region" description="Helical" evidence="11">
    <location>
        <begin position="351"/>
        <end position="369"/>
    </location>
</feature>
<dbReference type="SUPFAM" id="SSF50156">
    <property type="entry name" value="PDZ domain-like"/>
    <property type="match status" value="1"/>
</dbReference>
<evidence type="ECO:0000256" key="6">
    <source>
        <dbReference type="ARBA" id="ARBA00022801"/>
    </source>
</evidence>
<dbReference type="InterPro" id="IPR004387">
    <property type="entry name" value="Pept_M50_Zn"/>
</dbReference>
<sequence>MNPMQAIAAALSPQGILWTLLLLSVITALHELGHYWAARKQGVKVDSFSVGMGPVLLRKQWRGTEWRISLLPIGGYVQIDGMAPEEASDGTLRHASTGFAALPPLGRIGVLLAGPLVNLLLAIGLMTVTFSALGVAANDRIRVGEVIAGSHAERLGLRVGDDIVALDGQDIPDQAEIAGKTGPGYLLLGELLNEAGPHTLTVQRTGEAEQRQLAFDWTPTLNGERQLLGIRYGPGSQPVSVLQALGRSLQTTAEAVPLVVNSFAGLLGEMLSLNLKGEQTDDVGGPIRITETVSQAAALNGWALVQIATLLNLSLAVFNLLPIPGLDGGRIALVLIEMLRGRPLTFQQEQSVTAAGFLFVMLLMAFVLVRDVTRFF</sequence>
<dbReference type="EMBL" id="BNAL01000007">
    <property type="protein sequence ID" value="GHF98452.1"/>
    <property type="molecule type" value="Genomic_DNA"/>
</dbReference>
<dbReference type="PROSITE" id="PS50106">
    <property type="entry name" value="PDZ"/>
    <property type="match status" value="1"/>
</dbReference>
<comment type="cofactor">
    <cofactor evidence="1">
        <name>Zn(2+)</name>
        <dbReference type="ChEBI" id="CHEBI:29105"/>
    </cofactor>
</comment>
<feature type="domain" description="PDZ" evidence="12">
    <location>
        <begin position="122"/>
        <end position="171"/>
    </location>
</feature>
<evidence type="ECO:0000256" key="8">
    <source>
        <dbReference type="ARBA" id="ARBA00022989"/>
    </source>
</evidence>
<evidence type="ECO:0000259" key="12">
    <source>
        <dbReference type="PROSITE" id="PS50106"/>
    </source>
</evidence>
<gene>
    <name evidence="13" type="ORF">GCM10017783_07950</name>
</gene>
<evidence type="ECO:0000256" key="7">
    <source>
        <dbReference type="ARBA" id="ARBA00022833"/>
    </source>
</evidence>
<evidence type="ECO:0000313" key="13">
    <source>
        <dbReference type="EMBL" id="GHF98452.1"/>
    </source>
</evidence>
<evidence type="ECO:0000256" key="9">
    <source>
        <dbReference type="ARBA" id="ARBA00023049"/>
    </source>
</evidence>
<evidence type="ECO:0000256" key="2">
    <source>
        <dbReference type="ARBA" id="ARBA00004141"/>
    </source>
</evidence>
<keyword evidence="7" id="KW-0862">Zinc</keyword>
<evidence type="ECO:0000256" key="4">
    <source>
        <dbReference type="ARBA" id="ARBA00022670"/>
    </source>
</evidence>
<evidence type="ECO:0000313" key="14">
    <source>
        <dbReference type="Proteomes" id="UP000632154"/>
    </source>
</evidence>
<name>A0ABQ3K0E0_9DEIO</name>
<dbReference type="RefSeq" id="WP_189642393.1">
    <property type="nucleotide sequence ID" value="NZ_BNAL01000007.1"/>
</dbReference>